<evidence type="ECO:0000256" key="3">
    <source>
        <dbReference type="ARBA" id="ARBA00023098"/>
    </source>
</evidence>
<evidence type="ECO:0000256" key="5">
    <source>
        <dbReference type="SAM" id="SignalP"/>
    </source>
</evidence>
<dbReference type="InterPro" id="IPR002641">
    <property type="entry name" value="PNPLA_dom"/>
</dbReference>
<feature type="active site" description="Nucleophile" evidence="4">
    <location>
        <position position="97"/>
    </location>
</feature>
<dbReference type="AlphaFoldDB" id="A0A372ENE5"/>
<keyword evidence="8" id="KW-1185">Reference proteome</keyword>
<dbReference type="CDD" id="cd07205">
    <property type="entry name" value="Pat_PNPLA6_PNPLA7_NTE1_like"/>
    <property type="match status" value="1"/>
</dbReference>
<evidence type="ECO:0000256" key="2">
    <source>
        <dbReference type="ARBA" id="ARBA00022963"/>
    </source>
</evidence>
<dbReference type="GO" id="GO:0016042">
    <property type="term" value="P:lipid catabolic process"/>
    <property type="evidence" value="ECO:0007669"/>
    <property type="project" value="UniProtKB-UniRule"/>
</dbReference>
<evidence type="ECO:0000259" key="6">
    <source>
        <dbReference type="PROSITE" id="PS51635"/>
    </source>
</evidence>
<dbReference type="PROSITE" id="PS51635">
    <property type="entry name" value="PNPLA"/>
    <property type="match status" value="1"/>
</dbReference>
<dbReference type="InterPro" id="IPR016035">
    <property type="entry name" value="Acyl_Trfase/lysoPLipase"/>
</dbReference>
<dbReference type="SUPFAM" id="SSF52151">
    <property type="entry name" value="FabD/lysophospholipase-like"/>
    <property type="match status" value="1"/>
</dbReference>
<evidence type="ECO:0000313" key="7">
    <source>
        <dbReference type="EMBL" id="RFP81116.1"/>
    </source>
</evidence>
<dbReference type="PANTHER" id="PTHR14226">
    <property type="entry name" value="NEUROPATHY TARGET ESTERASE/SWISS CHEESE D.MELANOGASTER"/>
    <property type="match status" value="1"/>
</dbReference>
<reference evidence="7 8" key="1">
    <citation type="submission" date="2018-08" db="EMBL/GenBank/DDBJ databases">
        <title>Hydrogenophaga sp. LA-38 isolated from sludge.</title>
        <authorList>
            <person name="Im W.-T."/>
        </authorList>
    </citation>
    <scope>NUCLEOTIDE SEQUENCE [LARGE SCALE GENOMIC DNA]</scope>
    <source>
        <strain evidence="7 8">LA-38</strain>
    </source>
</reference>
<dbReference type="PROSITE" id="PS51257">
    <property type="entry name" value="PROKAR_LIPOPROTEIN"/>
    <property type="match status" value="1"/>
</dbReference>
<feature type="domain" description="PNPLA" evidence="6">
    <location>
        <begin position="64"/>
        <end position="224"/>
    </location>
</feature>
<dbReference type="PANTHER" id="PTHR14226:SF76">
    <property type="entry name" value="NTE FAMILY PROTEIN RSSA"/>
    <property type="match status" value="1"/>
</dbReference>
<feature type="signal peptide" evidence="5">
    <location>
        <begin position="1"/>
        <end position="29"/>
    </location>
</feature>
<dbReference type="InterPro" id="IPR050301">
    <property type="entry name" value="NTE"/>
</dbReference>
<feature type="active site" description="Proton acceptor" evidence="4">
    <location>
        <position position="211"/>
    </location>
</feature>
<feature type="short sequence motif" description="DGA/G" evidence="4">
    <location>
        <begin position="211"/>
        <end position="213"/>
    </location>
</feature>
<protein>
    <submittedName>
        <fullName evidence="7">Patatin-like phospholipase family protein</fullName>
    </submittedName>
</protein>
<keyword evidence="1 4" id="KW-0378">Hydrolase</keyword>
<feature type="chain" id="PRO_5016563742" evidence="5">
    <location>
        <begin position="30"/>
        <end position="318"/>
    </location>
</feature>
<organism evidence="7 8">
    <name type="scientific">Hydrogenophaga borbori</name>
    <dbReference type="NCBI Taxonomy" id="2294117"/>
    <lineage>
        <taxon>Bacteria</taxon>
        <taxon>Pseudomonadati</taxon>
        <taxon>Pseudomonadota</taxon>
        <taxon>Betaproteobacteria</taxon>
        <taxon>Burkholderiales</taxon>
        <taxon>Comamonadaceae</taxon>
        <taxon>Hydrogenophaga</taxon>
    </lineage>
</organism>
<keyword evidence="3 4" id="KW-0443">Lipid metabolism</keyword>
<dbReference type="GO" id="GO:0016787">
    <property type="term" value="F:hydrolase activity"/>
    <property type="evidence" value="ECO:0007669"/>
    <property type="project" value="UniProtKB-UniRule"/>
</dbReference>
<accession>A0A372ENE5</accession>
<dbReference type="Gene3D" id="3.40.1090.10">
    <property type="entry name" value="Cytosolic phospholipase A2 catalytic domain"/>
    <property type="match status" value="2"/>
</dbReference>
<name>A0A372ENE5_9BURK</name>
<sequence length="318" mass="33531">MILKRFQWFPGGRAWACALALLITGCALVPPQAPDRPVPPVVVEPVVPPVTPPVTLTRPPRLGLALGGGAARGFAHIGVIQELERVGIRPDLLAGTSAGSLVATFYASGMPGKELERLALRMQEAEIADWSLPILGRGLLRGEALARYVRRTIDGKLLEDMALPVGVLATDLHTGRGVLFRRGDAALAVRASSAVPGVFAPVKIGGTEYVDGGLTAPVPVRQAREMGAEIVLAVDISATPETNAATGNLDVLLQTFAIMGQSINRHELATADLVVRPVLNGMGGADFSSRERAIEAGREAMRAALPRLNALLAQRRPL</sequence>
<keyword evidence="2 4" id="KW-0442">Lipid degradation</keyword>
<proteinExistence type="predicted"/>
<comment type="caution">
    <text evidence="4">Lacks conserved residue(s) required for the propagation of feature annotation.</text>
</comment>
<dbReference type="Proteomes" id="UP000261931">
    <property type="component" value="Unassembled WGS sequence"/>
</dbReference>
<gene>
    <name evidence="7" type="ORF">DY262_04900</name>
</gene>
<evidence type="ECO:0000256" key="4">
    <source>
        <dbReference type="PROSITE-ProRule" id="PRU01161"/>
    </source>
</evidence>
<dbReference type="Pfam" id="PF01734">
    <property type="entry name" value="Patatin"/>
    <property type="match status" value="1"/>
</dbReference>
<feature type="short sequence motif" description="GXSXG" evidence="4">
    <location>
        <begin position="95"/>
        <end position="99"/>
    </location>
</feature>
<dbReference type="RefSeq" id="WP_116957845.1">
    <property type="nucleotide sequence ID" value="NZ_QVLS01000002.1"/>
</dbReference>
<keyword evidence="5" id="KW-0732">Signal</keyword>
<evidence type="ECO:0000256" key="1">
    <source>
        <dbReference type="ARBA" id="ARBA00022801"/>
    </source>
</evidence>
<dbReference type="EMBL" id="QVLS01000002">
    <property type="protein sequence ID" value="RFP81116.1"/>
    <property type="molecule type" value="Genomic_DNA"/>
</dbReference>
<comment type="caution">
    <text evidence="7">The sequence shown here is derived from an EMBL/GenBank/DDBJ whole genome shotgun (WGS) entry which is preliminary data.</text>
</comment>
<evidence type="ECO:0000313" key="8">
    <source>
        <dbReference type="Proteomes" id="UP000261931"/>
    </source>
</evidence>